<evidence type="ECO:0000313" key="3">
    <source>
        <dbReference type="Proteomes" id="UP000194798"/>
    </source>
</evidence>
<keyword evidence="3" id="KW-1185">Reference proteome</keyword>
<protein>
    <recommendedName>
        <fullName evidence="1">LUD domain-containing protein</fullName>
    </recommendedName>
</protein>
<dbReference type="OrthoDB" id="9794157at2"/>
<organism evidence="2 3">
    <name type="scientific">Thioflexithrix psekupsensis</name>
    <dbReference type="NCBI Taxonomy" id="1570016"/>
    <lineage>
        <taxon>Bacteria</taxon>
        <taxon>Pseudomonadati</taxon>
        <taxon>Pseudomonadota</taxon>
        <taxon>Gammaproteobacteria</taxon>
        <taxon>Thiotrichales</taxon>
        <taxon>Thioflexithrix</taxon>
    </lineage>
</organism>
<dbReference type="InterPro" id="IPR003741">
    <property type="entry name" value="LUD_dom"/>
</dbReference>
<dbReference type="Gene3D" id="3.40.50.10420">
    <property type="entry name" value="NagB/RpiA/CoA transferase-like"/>
    <property type="match status" value="1"/>
</dbReference>
<comment type="caution">
    <text evidence="2">The sequence shown here is derived from an EMBL/GenBank/DDBJ whole genome shotgun (WGS) entry which is preliminary data.</text>
</comment>
<dbReference type="PANTHER" id="PTHR43682">
    <property type="entry name" value="LACTATE UTILIZATION PROTEIN C"/>
    <property type="match status" value="1"/>
</dbReference>
<dbReference type="InterPro" id="IPR037171">
    <property type="entry name" value="NagB/RpiA_transferase-like"/>
</dbReference>
<dbReference type="InterPro" id="IPR024185">
    <property type="entry name" value="FTHF_cligase-like_sf"/>
</dbReference>
<dbReference type="RefSeq" id="WP_086488313.1">
    <property type="nucleotide sequence ID" value="NZ_MSLT01000012.1"/>
</dbReference>
<dbReference type="EMBL" id="MSLT01000012">
    <property type="protein sequence ID" value="OUD14532.1"/>
    <property type="molecule type" value="Genomic_DNA"/>
</dbReference>
<gene>
    <name evidence="2" type="ORF">TPSD3_09575</name>
</gene>
<feature type="domain" description="LUD" evidence="1">
    <location>
        <begin position="77"/>
        <end position="213"/>
    </location>
</feature>
<dbReference type="SUPFAM" id="SSF100950">
    <property type="entry name" value="NagB/RpiA/CoA transferase-like"/>
    <property type="match status" value="1"/>
</dbReference>
<dbReference type="Pfam" id="PF02589">
    <property type="entry name" value="LUD_dom"/>
    <property type="match status" value="1"/>
</dbReference>
<proteinExistence type="predicted"/>
<evidence type="ECO:0000313" key="2">
    <source>
        <dbReference type="EMBL" id="OUD14532.1"/>
    </source>
</evidence>
<reference evidence="2 3" key="1">
    <citation type="submission" date="2016-12" db="EMBL/GenBank/DDBJ databases">
        <title>Thioflexothrix psekupsii D3 genome sequencing and assembly.</title>
        <authorList>
            <person name="Fomenkov A."/>
            <person name="Vincze T."/>
            <person name="Grabovich M."/>
            <person name="Anton B.P."/>
            <person name="Dubinina G."/>
            <person name="Orlova M."/>
            <person name="Belousova E."/>
            <person name="Roberts R.J."/>
        </authorList>
    </citation>
    <scope>NUCLEOTIDE SEQUENCE [LARGE SCALE GENOMIC DNA]</scope>
    <source>
        <strain evidence="2">D3</strain>
    </source>
</reference>
<dbReference type="AlphaFoldDB" id="A0A251XAI1"/>
<evidence type="ECO:0000259" key="1">
    <source>
        <dbReference type="Pfam" id="PF02589"/>
    </source>
</evidence>
<dbReference type="PANTHER" id="PTHR43682:SF1">
    <property type="entry name" value="LACTATE UTILIZATION PROTEIN C"/>
    <property type="match status" value="1"/>
</dbReference>
<accession>A0A251XAI1</accession>
<sequence length="216" mass="24219">MTNARAAIFSRLRQSLGRDSLTSTIRDELVLKLQFPPVSLQPTINRDKLSQFKQQLEKVSGIIIEVNHENQITDALKTWLLAQNYPLAAVIDARLGKLAWSEEWDVCIRNAQDSDVVSVTLAFTGIAETGSVVMLSSADAPTPLNFLPDVHCVILYESDMVCYMEEAWQKLRKEYTNPPRTVNVITGPSRTADIEQTIQLGAHGPRQFVVILVQQR</sequence>
<name>A0A251XAI1_9GAMM</name>
<dbReference type="Proteomes" id="UP000194798">
    <property type="component" value="Unassembled WGS sequence"/>
</dbReference>